<dbReference type="RefSeq" id="WP_258042784.1">
    <property type="nucleotide sequence ID" value="NZ_FNUV01000002.1"/>
</dbReference>
<sequence>MHSSTRHSIIWRIALLVIAIHCSLFTASAQGWPSDYKGVMLQGFYWDGYADSRWTTLEKQADELSEYFDIIWVPNSAYANALTNNMGYHPVYWFDHKSAFGTEAELRSMIQTFKKKGVGFIEDVVINHRASVDNDWLHFPAETYKGETYQLTAADICQDDESKNSGFKPTGAKDSGEAWGGARDLDHSGANVQKNVKAYLDFLLNDLGYVGFRYDFVKGYAAKYTGLYNTAANPTYSVGECWDGNKTVVTNWINGTKVDGKIQSAAFDFPLKYKINSAFGGGNWGALKDQVLSNDNAYKRYSVTFVDNHDSFRSKSDGGDPLTANICAANAYILTMPGTPCLFLKHWMSNKGTLKKLIALRKAAGISNESEITTAKTTDGGFELSVKGKNGTLHLLLGNVQPELINTTADITLAVRGKKFAVYADASIDLSKVNAITEADESPEDDTPVEVPSFCTVNEGETCAFFVAPKSWGSQIKCWRWDRQYNYTGNKWPGVNCEKLGEDSKGHTVWKWTYNASDRKNQSSSNEGIIFNDGTNQTADLAFTNGGYYNQEGLQAVVSSTGIRDAMVETDGVMKIYTLDGRLLRTGKNRQDALNGLKKGVYIINGKKFIYK</sequence>
<dbReference type="InterPro" id="IPR013783">
    <property type="entry name" value="Ig-like_fold"/>
</dbReference>
<dbReference type="Gene3D" id="2.60.40.10">
    <property type="entry name" value="Immunoglobulins"/>
    <property type="match status" value="1"/>
</dbReference>
<accession>A0A1H5THJ5</accession>
<evidence type="ECO:0000313" key="2">
    <source>
        <dbReference type="EMBL" id="SEF61678.1"/>
    </source>
</evidence>
<gene>
    <name evidence="2" type="ORF">SAMN05216354_1041</name>
</gene>
<proteinExistence type="predicted"/>
<feature type="domain" description="Glycosyl hydrolase family 13 catalytic" evidence="1">
    <location>
        <begin position="38"/>
        <end position="361"/>
    </location>
</feature>
<evidence type="ECO:0000259" key="1">
    <source>
        <dbReference type="SMART" id="SM00642"/>
    </source>
</evidence>
<dbReference type="Gene3D" id="3.20.20.80">
    <property type="entry name" value="Glycosidases"/>
    <property type="match status" value="1"/>
</dbReference>
<dbReference type="PANTHER" id="PTHR43447">
    <property type="entry name" value="ALPHA-AMYLASE"/>
    <property type="match status" value="1"/>
</dbReference>
<dbReference type="InterPro" id="IPR006047">
    <property type="entry name" value="GH13_cat_dom"/>
</dbReference>
<organism evidence="2 3">
    <name type="scientific">Xylanibacter ruminicola</name>
    <name type="common">Prevotella ruminicola</name>
    <dbReference type="NCBI Taxonomy" id="839"/>
    <lineage>
        <taxon>Bacteria</taxon>
        <taxon>Pseudomonadati</taxon>
        <taxon>Bacteroidota</taxon>
        <taxon>Bacteroidia</taxon>
        <taxon>Bacteroidales</taxon>
        <taxon>Prevotellaceae</taxon>
        <taxon>Xylanibacter</taxon>
    </lineage>
</organism>
<dbReference type="AlphaFoldDB" id="A0A1H5THJ5"/>
<dbReference type="Pfam" id="PF00128">
    <property type="entry name" value="Alpha-amylase"/>
    <property type="match status" value="1"/>
</dbReference>
<name>A0A1H5THJ5_XYLRU</name>
<dbReference type="GO" id="GO:0005975">
    <property type="term" value="P:carbohydrate metabolic process"/>
    <property type="evidence" value="ECO:0007669"/>
    <property type="project" value="InterPro"/>
</dbReference>
<dbReference type="InterPro" id="IPR017853">
    <property type="entry name" value="GH"/>
</dbReference>
<dbReference type="SUPFAM" id="SSF51445">
    <property type="entry name" value="(Trans)glycosidases"/>
    <property type="match status" value="1"/>
</dbReference>
<dbReference type="SMART" id="SM00642">
    <property type="entry name" value="Aamy"/>
    <property type="match status" value="1"/>
</dbReference>
<protein>
    <submittedName>
        <fullName evidence="2">Alpha-amylase</fullName>
    </submittedName>
</protein>
<dbReference type="Proteomes" id="UP000236735">
    <property type="component" value="Unassembled WGS sequence"/>
</dbReference>
<dbReference type="CDD" id="cd11314">
    <property type="entry name" value="AmyAc_arch_bac_plant_AmyA"/>
    <property type="match status" value="1"/>
</dbReference>
<dbReference type="EMBL" id="FNUV01000002">
    <property type="protein sequence ID" value="SEF61678.1"/>
    <property type="molecule type" value="Genomic_DNA"/>
</dbReference>
<reference evidence="2 3" key="1">
    <citation type="submission" date="2016-10" db="EMBL/GenBank/DDBJ databases">
        <authorList>
            <person name="de Groot N.N."/>
        </authorList>
    </citation>
    <scope>NUCLEOTIDE SEQUENCE [LARGE SCALE GENOMIC DNA]</scope>
    <source>
        <strain evidence="2 3">AR32</strain>
    </source>
</reference>
<evidence type="ECO:0000313" key="3">
    <source>
        <dbReference type="Proteomes" id="UP000236735"/>
    </source>
</evidence>